<evidence type="ECO:0000256" key="3">
    <source>
        <dbReference type="SAM" id="Phobius"/>
    </source>
</evidence>
<keyword evidence="3" id="KW-1133">Transmembrane helix</keyword>
<dbReference type="InterPro" id="IPR021858">
    <property type="entry name" value="Fun_TF"/>
</dbReference>
<gene>
    <name evidence="4" type="ORF">CHGG_08463</name>
</gene>
<evidence type="ECO:0000256" key="1">
    <source>
        <dbReference type="ARBA" id="ARBA00023242"/>
    </source>
</evidence>
<name>Q2GU91_CHAGB</name>
<dbReference type="PANTHER" id="PTHR47657">
    <property type="entry name" value="STEROL REGULATORY ELEMENT-BINDING PROTEIN ECM22"/>
    <property type="match status" value="1"/>
</dbReference>
<feature type="transmembrane region" description="Helical" evidence="3">
    <location>
        <begin position="113"/>
        <end position="137"/>
    </location>
</feature>
<dbReference type="HOGENOM" id="CLU_024934_0_2_1"/>
<reference evidence="5" key="1">
    <citation type="journal article" date="2015" name="Genome Announc.">
        <title>Draft genome sequence of the cellulolytic fungus Chaetomium globosum.</title>
        <authorList>
            <person name="Cuomo C.A."/>
            <person name="Untereiner W.A."/>
            <person name="Ma L.-J."/>
            <person name="Grabherr M."/>
            <person name="Birren B.W."/>
        </authorList>
    </citation>
    <scope>NUCLEOTIDE SEQUENCE [LARGE SCALE GENOMIC DNA]</scope>
    <source>
        <strain evidence="5">ATCC 6205 / CBS 148.51 / DSM 1962 / NBRC 6347 / NRRL 1970</strain>
    </source>
</reference>
<dbReference type="STRING" id="306901.Q2GU91"/>
<sequence length="584" mass="66170">MHKSNTGLLDPKWKFRWHIVVLFLAIAVIVLTGIYINISAFFTRPDIMAIPFAVKTLVFIGYQLLSEHTERFAKWKSLKANLILNCIEPVFWLTLVILKFMGISRFCSGGGCAVTWIITMVAIAILVLSVHVAILSFRQYRESKQFTPPQSGYAGSLTTEASAPIFTESNDGTSIQVAFSIPEPSQNTRKKVTKAVRRAHEKSRTGCRTCKRRRIKTSAASTPLSVQLSPPSQSPAAINMMDLELMHNFTTYTCTTLASDPAVRQFMRTTAVHMATNCEYVMRSILAVSALHLSRFRPQHKKTYLERAMQHHQAATSTALHLMTDLRAEECERLHIFSMLTVYYALGCSVDEADQAPESPLIPHWLRLLHGMEPILDMLEPRTYRGILTPLFDFGRRRMTPFLRTTPPSDPGLLADIQFLIHRRCTDASLLPIYDDMIEQLRRLLALILTPPSGTVGATPVRPNLHSDEEGPVTAQSPNVNESPAAETPSAVPPIWTKLEAWDILVWQWTQGKDFLPLLEVVNPPQEAVVIFAYCLLALRKLENQWWVEGWADHLMGKTWLLLDEEHRHWVVWATEEMGWIPPR</sequence>
<dbReference type="InParanoid" id="Q2GU91"/>
<dbReference type="InterPro" id="IPR052400">
    <property type="entry name" value="Zn2-C6_fungal_TF"/>
</dbReference>
<feature type="transmembrane region" description="Helical" evidence="3">
    <location>
        <begin position="48"/>
        <end position="66"/>
    </location>
</feature>
<dbReference type="VEuPathDB" id="FungiDB:CHGG_08463"/>
<keyword evidence="3" id="KW-0812">Transmembrane</keyword>
<keyword evidence="5" id="KW-1185">Reference proteome</keyword>
<keyword evidence="3" id="KW-0472">Membrane</keyword>
<dbReference type="Pfam" id="PF11951">
    <property type="entry name" value="Fungal_trans_2"/>
    <property type="match status" value="1"/>
</dbReference>
<dbReference type="OrthoDB" id="416217at2759"/>
<dbReference type="GeneID" id="4395349"/>
<accession>Q2GU91</accession>
<organism evidence="4 5">
    <name type="scientific">Chaetomium globosum (strain ATCC 6205 / CBS 148.51 / DSM 1962 / NBRC 6347 / NRRL 1970)</name>
    <name type="common">Soil fungus</name>
    <dbReference type="NCBI Taxonomy" id="306901"/>
    <lineage>
        <taxon>Eukaryota</taxon>
        <taxon>Fungi</taxon>
        <taxon>Dikarya</taxon>
        <taxon>Ascomycota</taxon>
        <taxon>Pezizomycotina</taxon>
        <taxon>Sordariomycetes</taxon>
        <taxon>Sordariomycetidae</taxon>
        <taxon>Sordariales</taxon>
        <taxon>Chaetomiaceae</taxon>
        <taxon>Chaetomium</taxon>
    </lineage>
</organism>
<feature type="transmembrane region" description="Helical" evidence="3">
    <location>
        <begin position="78"/>
        <end position="101"/>
    </location>
</feature>
<keyword evidence="1" id="KW-0539">Nucleus</keyword>
<protein>
    <submittedName>
        <fullName evidence="4">Uncharacterized protein</fullName>
    </submittedName>
</protein>
<feature type="region of interest" description="Disordered" evidence="2">
    <location>
        <begin position="458"/>
        <end position="487"/>
    </location>
</feature>
<dbReference type="GO" id="GO:0000981">
    <property type="term" value="F:DNA-binding transcription factor activity, RNA polymerase II-specific"/>
    <property type="evidence" value="ECO:0007669"/>
    <property type="project" value="TreeGrafter"/>
</dbReference>
<evidence type="ECO:0000256" key="2">
    <source>
        <dbReference type="SAM" id="MobiDB-lite"/>
    </source>
</evidence>
<dbReference type="AlphaFoldDB" id="Q2GU91"/>
<dbReference type="PANTHER" id="PTHR47657:SF7">
    <property type="entry name" value="STEROL REGULATORY ELEMENT-BINDING PROTEIN ECM22"/>
    <property type="match status" value="1"/>
</dbReference>
<evidence type="ECO:0000313" key="5">
    <source>
        <dbReference type="Proteomes" id="UP000001056"/>
    </source>
</evidence>
<evidence type="ECO:0000313" key="4">
    <source>
        <dbReference type="EMBL" id="EAQ84449.1"/>
    </source>
</evidence>
<dbReference type="Proteomes" id="UP000001056">
    <property type="component" value="Unassembled WGS sequence"/>
</dbReference>
<dbReference type="eggNOG" id="ENOG502SJ6A">
    <property type="taxonomic scope" value="Eukaryota"/>
</dbReference>
<dbReference type="RefSeq" id="XP_001226390.1">
    <property type="nucleotide sequence ID" value="XM_001226389.1"/>
</dbReference>
<dbReference type="EMBL" id="CH408034">
    <property type="protein sequence ID" value="EAQ84449.1"/>
    <property type="molecule type" value="Genomic_DNA"/>
</dbReference>
<proteinExistence type="predicted"/>
<feature type="transmembrane region" description="Helical" evidence="3">
    <location>
        <begin position="20"/>
        <end position="42"/>
    </location>
</feature>